<dbReference type="Pfam" id="PF01926">
    <property type="entry name" value="MMR_HSR1"/>
    <property type="match status" value="1"/>
</dbReference>
<evidence type="ECO:0000313" key="3">
    <source>
        <dbReference type="Proteomes" id="UP000559027"/>
    </source>
</evidence>
<reference evidence="2 3" key="1">
    <citation type="journal article" date="2020" name="ISME J.">
        <title>Uncovering the hidden diversity of litter-decomposition mechanisms in mushroom-forming fungi.</title>
        <authorList>
            <person name="Floudas D."/>
            <person name="Bentzer J."/>
            <person name="Ahren D."/>
            <person name="Johansson T."/>
            <person name="Persson P."/>
            <person name="Tunlid A."/>
        </authorList>
    </citation>
    <scope>NUCLEOTIDE SEQUENCE [LARGE SCALE GENOMIC DNA]</scope>
    <source>
        <strain evidence="2 3">CBS 146.42</strain>
    </source>
</reference>
<dbReference type="Proteomes" id="UP000559027">
    <property type="component" value="Unassembled WGS sequence"/>
</dbReference>
<dbReference type="EMBL" id="JAACJO010000010">
    <property type="protein sequence ID" value="KAF5353318.1"/>
    <property type="molecule type" value="Genomic_DNA"/>
</dbReference>
<evidence type="ECO:0000259" key="1">
    <source>
        <dbReference type="Pfam" id="PF01926"/>
    </source>
</evidence>
<dbReference type="AlphaFoldDB" id="A0A8H5D5X1"/>
<dbReference type="GO" id="GO:0005525">
    <property type="term" value="F:GTP binding"/>
    <property type="evidence" value="ECO:0007669"/>
    <property type="project" value="InterPro"/>
</dbReference>
<accession>A0A8H5D5X1</accession>
<proteinExistence type="predicted"/>
<dbReference type="Gene3D" id="3.40.50.300">
    <property type="entry name" value="P-loop containing nucleotide triphosphate hydrolases"/>
    <property type="match status" value="1"/>
</dbReference>
<feature type="domain" description="G" evidence="1">
    <location>
        <begin position="18"/>
        <end position="122"/>
    </location>
</feature>
<name>A0A8H5D5X1_9AGAR</name>
<sequence>MSLLSSLFPNYFLPDINNVVLFGESGAGKSSIINMLSEEEVAKISSSAVGCTFRSKRYRININDKPVTLWDTAGLNEGDQGKVPKAEAIVELYKLLRNLSDGVSLLMFVMRAPRITESVTHNWKFFRDVVCMGKVPTVIVVTGLEGEVKNPGDNMDNWWRDNEGLFRTYQITPHGHACITATRGRMIGDGYCVYDDLFERSKHDVRELIRTKSTSNPLRVPPAQWFSSIVEMSIKLPCLKWVWVLKERVEVAETTLKILKEKYGMADFEAQDLAEKMNRYK</sequence>
<dbReference type="SUPFAM" id="SSF52540">
    <property type="entry name" value="P-loop containing nucleoside triphosphate hydrolases"/>
    <property type="match status" value="1"/>
</dbReference>
<dbReference type="OrthoDB" id="8954335at2759"/>
<keyword evidence="3" id="KW-1185">Reference proteome</keyword>
<organism evidence="2 3">
    <name type="scientific">Leucocoprinus leucothites</name>
    <dbReference type="NCBI Taxonomy" id="201217"/>
    <lineage>
        <taxon>Eukaryota</taxon>
        <taxon>Fungi</taxon>
        <taxon>Dikarya</taxon>
        <taxon>Basidiomycota</taxon>
        <taxon>Agaricomycotina</taxon>
        <taxon>Agaricomycetes</taxon>
        <taxon>Agaricomycetidae</taxon>
        <taxon>Agaricales</taxon>
        <taxon>Agaricineae</taxon>
        <taxon>Agaricaceae</taxon>
        <taxon>Leucocoprinus</taxon>
    </lineage>
</organism>
<gene>
    <name evidence="2" type="ORF">D9756_007987</name>
</gene>
<protein>
    <recommendedName>
        <fullName evidence="1">G domain-containing protein</fullName>
    </recommendedName>
</protein>
<evidence type="ECO:0000313" key="2">
    <source>
        <dbReference type="EMBL" id="KAF5353318.1"/>
    </source>
</evidence>
<dbReference type="InterPro" id="IPR006073">
    <property type="entry name" value="GTP-bd"/>
</dbReference>
<dbReference type="InterPro" id="IPR027417">
    <property type="entry name" value="P-loop_NTPase"/>
</dbReference>
<comment type="caution">
    <text evidence="2">The sequence shown here is derived from an EMBL/GenBank/DDBJ whole genome shotgun (WGS) entry which is preliminary data.</text>
</comment>
<dbReference type="CDD" id="cd00882">
    <property type="entry name" value="Ras_like_GTPase"/>
    <property type="match status" value="1"/>
</dbReference>